<accession>A0ABV1FE31</accession>
<evidence type="ECO:0000256" key="3">
    <source>
        <dbReference type="SAM" id="SignalP"/>
    </source>
</evidence>
<evidence type="ECO:0000313" key="5">
    <source>
        <dbReference type="Proteomes" id="UP001490816"/>
    </source>
</evidence>
<feature type="signal peptide" evidence="3">
    <location>
        <begin position="1"/>
        <end position="25"/>
    </location>
</feature>
<evidence type="ECO:0000256" key="1">
    <source>
        <dbReference type="SAM" id="MobiDB-lite"/>
    </source>
</evidence>
<evidence type="ECO:0000256" key="2">
    <source>
        <dbReference type="SAM" id="Phobius"/>
    </source>
</evidence>
<keyword evidence="2" id="KW-0472">Membrane</keyword>
<reference evidence="4 5" key="1">
    <citation type="submission" date="2024-03" db="EMBL/GenBank/DDBJ databases">
        <title>Human intestinal bacterial collection.</title>
        <authorList>
            <person name="Pauvert C."/>
            <person name="Hitch T.C.A."/>
            <person name="Clavel T."/>
        </authorList>
    </citation>
    <scope>NUCLEOTIDE SEQUENCE [LARGE SCALE GENOMIC DNA]</scope>
    <source>
        <strain evidence="4 5">CLA-JM-H38</strain>
    </source>
</reference>
<keyword evidence="3" id="KW-0732">Signal</keyword>
<feature type="compositionally biased region" description="Basic and acidic residues" evidence="1">
    <location>
        <begin position="346"/>
        <end position="355"/>
    </location>
</feature>
<feature type="compositionally biased region" description="Basic and acidic residues" evidence="1">
    <location>
        <begin position="383"/>
        <end position="404"/>
    </location>
</feature>
<feature type="compositionally biased region" description="Acidic residues" evidence="1">
    <location>
        <begin position="423"/>
        <end position="444"/>
    </location>
</feature>
<evidence type="ECO:0000313" key="4">
    <source>
        <dbReference type="EMBL" id="MEQ2470828.1"/>
    </source>
</evidence>
<dbReference type="RefSeq" id="WP_367286185.1">
    <property type="nucleotide sequence ID" value="NZ_JBBMEZ010000041.1"/>
</dbReference>
<dbReference type="Proteomes" id="UP001490816">
    <property type="component" value="Unassembled WGS sequence"/>
</dbReference>
<sequence>MMKTVFKRAVTLAICAVMVFCSIFACSGATKDYEIPQIDDMTLSMPDGMSAVTRDSKSTDKYFSVFGLDYDTTMKTFQNGNIYLQGMDNMSSVILTVTMTKNESSENVGNYAQLSSSELSNIRNNFLNSDEYRSCTPDQKEKVVWLVFDATAQSSKGDVKTFIANTVYDGMNINITMQRTEGDVTTVDYDTFSKIVSSVKFSDLPFSKGFIPYIIIGGGVIILILIVLIIIFAVRIRKHKKAKKNNAILEELAVKYKLGEKGTDYDIDNFDDSPEKPDKRSKKKQKYAEEVEEEPALPGRRYAPEPIIENMEEPEEITSEYSNFGYDTDDAKEKEIDEIINSAKAYKSELEREAYKNNYGYEENSTEDEKKKEPTAADTSETEPEKIDENEKDNAETPEKHEDISSSSGPTLVIPEPEHDLFETSEPDDIDREDDADVEETEEVSEQKHPLEKKVDKYANIIFGSDDPEEKTGEEVDDEELVRAKAKKNKFDSGYDFFDEAPKKSMGVIKSSDLRDAEDVDVIGEVERKAETIKQNALEKENNKETEGEPNDKRSTEEVLANVGKNIGNALRGFAGGVKNFGIHCGYFCKNVSIMIKRKRAIAKRKKAEEERRERERQKAERARMRAERGESDGLVQVHSRTDRRPQQNRRPANRNKRR</sequence>
<feature type="region of interest" description="Disordered" evidence="1">
    <location>
        <begin position="267"/>
        <end position="317"/>
    </location>
</feature>
<feature type="transmembrane region" description="Helical" evidence="2">
    <location>
        <begin position="210"/>
        <end position="234"/>
    </location>
</feature>
<feature type="region of interest" description="Disordered" evidence="1">
    <location>
        <begin position="603"/>
        <end position="659"/>
    </location>
</feature>
<keyword evidence="2" id="KW-1133">Transmembrane helix</keyword>
<dbReference type="EMBL" id="JBBMEZ010000041">
    <property type="protein sequence ID" value="MEQ2470828.1"/>
    <property type="molecule type" value="Genomic_DNA"/>
</dbReference>
<feature type="compositionally biased region" description="Basic and acidic residues" evidence="1">
    <location>
        <begin position="607"/>
        <end position="632"/>
    </location>
</feature>
<keyword evidence="2" id="KW-0812">Transmembrane</keyword>
<feature type="region of interest" description="Disordered" evidence="1">
    <location>
        <begin position="534"/>
        <end position="558"/>
    </location>
</feature>
<dbReference type="PROSITE" id="PS51257">
    <property type="entry name" value="PROKAR_LIPOPROTEIN"/>
    <property type="match status" value="1"/>
</dbReference>
<feature type="chain" id="PRO_5045492808" description="DUF4366 domain-containing protein" evidence="3">
    <location>
        <begin position="26"/>
        <end position="659"/>
    </location>
</feature>
<evidence type="ECO:0008006" key="6">
    <source>
        <dbReference type="Google" id="ProtNLM"/>
    </source>
</evidence>
<gene>
    <name evidence="4" type="ORF">WMO39_10910</name>
</gene>
<keyword evidence="5" id="KW-1185">Reference proteome</keyword>
<name>A0ABV1FE31_9FIRM</name>
<feature type="region of interest" description="Disordered" evidence="1">
    <location>
        <begin position="344"/>
        <end position="452"/>
    </location>
</feature>
<organism evidence="4 5">
    <name type="scientific">Ruminococcoides intestinale</name>
    <dbReference type="NCBI Taxonomy" id="3133162"/>
    <lineage>
        <taxon>Bacteria</taxon>
        <taxon>Bacillati</taxon>
        <taxon>Bacillota</taxon>
        <taxon>Clostridia</taxon>
        <taxon>Eubacteriales</taxon>
        <taxon>Oscillospiraceae</taxon>
        <taxon>Ruminococcoides</taxon>
    </lineage>
</organism>
<feature type="compositionally biased region" description="Basic and acidic residues" evidence="1">
    <location>
        <begin position="534"/>
        <end position="557"/>
    </location>
</feature>
<proteinExistence type="predicted"/>
<comment type="caution">
    <text evidence="4">The sequence shown here is derived from an EMBL/GenBank/DDBJ whole genome shotgun (WGS) entry which is preliminary data.</text>
</comment>
<protein>
    <recommendedName>
        <fullName evidence="6">DUF4366 domain-containing protein</fullName>
    </recommendedName>
</protein>